<dbReference type="Proteomes" id="UP000324536">
    <property type="component" value="Chromosome"/>
</dbReference>
<dbReference type="GO" id="GO:0000271">
    <property type="term" value="P:polysaccharide biosynthetic process"/>
    <property type="evidence" value="ECO:0007669"/>
    <property type="project" value="InterPro"/>
</dbReference>
<dbReference type="InterPro" id="IPR007833">
    <property type="entry name" value="Capsule_polysaccharide_synth"/>
</dbReference>
<protein>
    <recommendedName>
        <fullName evidence="3">Capsular biosynthesis protein</fullName>
    </recommendedName>
</protein>
<proteinExistence type="predicted"/>
<name>A0A5C1YQ47_9PROT</name>
<sequence length="588" mass="64124">MMTALSRYSAGQRARCFLAPPPFRASMPALATPARPDVLPDAAERAFVRDTIVQERVGGQFWAKALPRSFTAVLCVPSALPLAQARAALHPLAARHPRQNILLLPSRFDRQSKRLARRLGLACADAHVLDPHAVLDTVRDLCALTPDGPQHDLCLLAALRGLTVSITSGPAGTAQPLTEQAALDHILNDTRYSCPFTGQPTTCRAVLDVLVLWKQTLQANRQVGACMGMSLWKRPQIAAFLASAPGHPAFFRSIPRAVAACRATRRPGVAIWTTRMPAGVEQHLAQAGLTLLRVEDGFIRSIGLGSALQPPASIFLDRRGVYYDPAQPSDLEHILATTVFDDTLRARAQTLMVRLRDAGISKYGKGEPEQPRQRAARSGPVILVPGQVADDLSVLRGGGQIRDNLALLRAVRAARPDAYILYRPHPDVEAGYRKGALPDAVVLETADEISRGGAITSVLMQVDAVHTLTSLAGFEALVRGIPVTTYGTPFYAGWGLTTDQAPVPARRGRALTLAELVAGTLLLYPRYLDPVTHLPCPVEILLDRFDQPDAWRQTRWMALRRTQMALRQSLPSRLFTKARHFIRTCTVP</sequence>
<dbReference type="OrthoDB" id="543755at2"/>
<organism evidence="1 2">
    <name type="scientific">Acetobacter vaccinii</name>
    <dbReference type="NCBI Taxonomy" id="2592655"/>
    <lineage>
        <taxon>Bacteria</taxon>
        <taxon>Pseudomonadati</taxon>
        <taxon>Pseudomonadota</taxon>
        <taxon>Alphaproteobacteria</taxon>
        <taxon>Acetobacterales</taxon>
        <taxon>Acetobacteraceae</taxon>
        <taxon>Acetobacter</taxon>
    </lineage>
</organism>
<dbReference type="GO" id="GO:0015774">
    <property type="term" value="P:polysaccharide transport"/>
    <property type="evidence" value="ECO:0007669"/>
    <property type="project" value="InterPro"/>
</dbReference>
<dbReference type="EMBL" id="CP043506">
    <property type="protein sequence ID" value="QEO17390.1"/>
    <property type="molecule type" value="Genomic_DNA"/>
</dbReference>
<reference evidence="1 2" key="1">
    <citation type="submission" date="2019-09" db="EMBL/GenBank/DDBJ databases">
        <title>Genome sequencing of strain KACC 21233.</title>
        <authorList>
            <person name="Heo J."/>
            <person name="Kim S.-J."/>
            <person name="Kim J.-S."/>
            <person name="Hong S.-B."/>
            <person name="Kwon S.-W."/>
        </authorList>
    </citation>
    <scope>NUCLEOTIDE SEQUENCE [LARGE SCALE GENOMIC DNA]</scope>
    <source>
        <strain evidence="1 2">KACC 21233</strain>
    </source>
</reference>
<evidence type="ECO:0008006" key="3">
    <source>
        <dbReference type="Google" id="ProtNLM"/>
    </source>
</evidence>
<dbReference type="AlphaFoldDB" id="A0A5C1YQ47"/>
<dbReference type="KEGG" id="acek:FLP30_06380"/>
<accession>A0A5C1YQ47</accession>
<gene>
    <name evidence="1" type="ORF">FLP30_06380</name>
</gene>
<evidence type="ECO:0000313" key="1">
    <source>
        <dbReference type="EMBL" id="QEO17390.1"/>
    </source>
</evidence>
<dbReference type="Pfam" id="PF05159">
    <property type="entry name" value="Capsule_synth"/>
    <property type="match status" value="1"/>
</dbReference>
<keyword evidence="2" id="KW-1185">Reference proteome</keyword>
<evidence type="ECO:0000313" key="2">
    <source>
        <dbReference type="Proteomes" id="UP000324536"/>
    </source>
</evidence>
<dbReference type="CDD" id="cd16439">
    <property type="entry name" value="beta_Kdo_transferase_KpsC_2"/>
    <property type="match status" value="1"/>
</dbReference>